<name>U6KPS4_EIMTE</name>
<dbReference type="Proteomes" id="UP000030747">
    <property type="component" value="Unassembled WGS sequence"/>
</dbReference>
<evidence type="ECO:0000313" key="3">
    <source>
        <dbReference type="EMBL" id="CDJ39946.1"/>
    </source>
</evidence>
<dbReference type="RefSeq" id="XP_013230699.1">
    <property type="nucleotide sequence ID" value="XM_013375245.1"/>
</dbReference>
<dbReference type="VEuPathDB" id="ToxoDB:ETH_00024570"/>
<feature type="compositionally biased region" description="Polar residues" evidence="1">
    <location>
        <begin position="312"/>
        <end position="329"/>
    </location>
</feature>
<dbReference type="VEuPathDB" id="ToxoDB:ETH2_1571300"/>
<protein>
    <submittedName>
        <fullName evidence="3">Uncharacterized protein</fullName>
    </submittedName>
</protein>
<evidence type="ECO:0000313" key="4">
    <source>
        <dbReference type="Proteomes" id="UP000030747"/>
    </source>
</evidence>
<keyword evidence="2" id="KW-1133">Transmembrane helix</keyword>
<reference evidence="3" key="1">
    <citation type="submission" date="2013-10" db="EMBL/GenBank/DDBJ databases">
        <title>Genomic analysis of the causative agents of coccidiosis in chickens.</title>
        <authorList>
            <person name="Reid A.J."/>
            <person name="Blake D."/>
            <person name="Billington K."/>
            <person name="Browne H."/>
            <person name="Dunn M."/>
            <person name="Hung S."/>
            <person name="Kawahara F."/>
            <person name="Miranda-Saavedra D."/>
            <person name="Mourier T."/>
            <person name="Nagra H."/>
            <person name="Otto T.D."/>
            <person name="Rawlings N."/>
            <person name="Sanchez A."/>
            <person name="Sanders M."/>
            <person name="Subramaniam C."/>
            <person name="Tay Y."/>
            <person name="Dear P."/>
            <person name="Doerig C."/>
            <person name="Gruber A."/>
            <person name="Parkinson J."/>
            <person name="Shirley M."/>
            <person name="Wan K.L."/>
            <person name="Berriman M."/>
            <person name="Tomley F."/>
            <person name="Pain A."/>
        </authorList>
    </citation>
    <scope>NUCLEOTIDE SEQUENCE [LARGE SCALE GENOMIC DNA]</scope>
    <source>
        <strain evidence="3">Houghton</strain>
    </source>
</reference>
<reference evidence="3" key="2">
    <citation type="submission" date="2013-10" db="EMBL/GenBank/DDBJ databases">
        <authorList>
            <person name="Aslett M."/>
        </authorList>
    </citation>
    <scope>NUCLEOTIDE SEQUENCE [LARGE SCALE GENOMIC DNA]</scope>
    <source>
        <strain evidence="3">Houghton</strain>
    </source>
</reference>
<sequence>MRDCRHFDCFNLTTPEAKAGNAISTVCENLEEDTSRRNCSLYALIIAEQLRKVGECMSKTVPSDTEQRIECLKLYRLFLVHPFLRETVTGASAEEYKDAERWFNGLEFSSGPPDIPLIPGGDSLSQAFARLNWSAVGTADNQHIRLVHLLKSSSLGLRSTRNGIKRVWNRMKRRQPTKADAARPEAVDLLTRGYELFVNIPPHADPVAVRLTTTMLADGVSCPAGSSSGIPEKIVWGRRRPVKTAQVIEAAILIAVERLFDASDCVSFERNGDQADMTCRLLEKYDQYMQAGRPKATEIGFSGRLQNIKSLDLSSSPASDEETNSSSTGPSPPEMKAVERPSSSLNENEGMSALQELQMVSQELREEQPEQLAEIPLEESTGRTGRILMYTQNAAASAVAISRLSLKSSTVTMRIVTLCLRSSFFTRQAVRLLLAFMGRELVPQEGLSIFLRKTNNGKRYLGMYLKALVELSTGSKSFGKLSAAVAGTAADEERRVIRKQEQLSASFLQVAAEPANQGKTTLTLTVATAVLLTLLFVAFSATFSSVVVAMALLLVFLLLAKNLVNTFNALGS</sequence>
<proteinExistence type="predicted"/>
<dbReference type="AlphaFoldDB" id="U6KPS4"/>
<feature type="transmembrane region" description="Helical" evidence="2">
    <location>
        <begin position="526"/>
        <end position="559"/>
    </location>
</feature>
<gene>
    <name evidence="3" type="ORF">ETH_00024570</name>
</gene>
<evidence type="ECO:0000256" key="2">
    <source>
        <dbReference type="SAM" id="Phobius"/>
    </source>
</evidence>
<keyword evidence="2" id="KW-0472">Membrane</keyword>
<dbReference type="OrthoDB" id="346293at2759"/>
<dbReference type="OMA" id="RIRVYAQ"/>
<dbReference type="GeneID" id="25254026"/>
<feature type="region of interest" description="Disordered" evidence="1">
    <location>
        <begin position="312"/>
        <end position="346"/>
    </location>
</feature>
<keyword evidence="2" id="KW-0812">Transmembrane</keyword>
<dbReference type="EMBL" id="HG674763">
    <property type="protein sequence ID" value="CDJ39946.1"/>
    <property type="molecule type" value="Genomic_DNA"/>
</dbReference>
<accession>U6KPS4</accession>
<organism evidence="3 4">
    <name type="scientific">Eimeria tenella</name>
    <name type="common">Coccidian parasite</name>
    <dbReference type="NCBI Taxonomy" id="5802"/>
    <lineage>
        <taxon>Eukaryota</taxon>
        <taxon>Sar</taxon>
        <taxon>Alveolata</taxon>
        <taxon>Apicomplexa</taxon>
        <taxon>Conoidasida</taxon>
        <taxon>Coccidia</taxon>
        <taxon>Eucoccidiorida</taxon>
        <taxon>Eimeriorina</taxon>
        <taxon>Eimeriidae</taxon>
        <taxon>Eimeria</taxon>
    </lineage>
</organism>
<keyword evidence="4" id="KW-1185">Reference proteome</keyword>
<evidence type="ECO:0000256" key="1">
    <source>
        <dbReference type="SAM" id="MobiDB-lite"/>
    </source>
</evidence>